<name>A0A538U008_UNCEI</name>
<reference evidence="2 3" key="1">
    <citation type="journal article" date="2019" name="Nat. Microbiol.">
        <title>Mediterranean grassland soil C-N compound turnover is dependent on rainfall and depth, and is mediated by genomically divergent microorganisms.</title>
        <authorList>
            <person name="Diamond S."/>
            <person name="Andeer P.F."/>
            <person name="Li Z."/>
            <person name="Crits-Christoph A."/>
            <person name="Burstein D."/>
            <person name="Anantharaman K."/>
            <person name="Lane K.R."/>
            <person name="Thomas B.C."/>
            <person name="Pan C."/>
            <person name="Northen T.R."/>
            <person name="Banfield J.F."/>
        </authorList>
    </citation>
    <scope>NUCLEOTIDE SEQUENCE [LARGE SCALE GENOMIC DNA]</scope>
    <source>
        <strain evidence="2">WS_11</strain>
    </source>
</reference>
<proteinExistence type="predicted"/>
<feature type="chain" id="PRO_5021936794" evidence="1">
    <location>
        <begin position="28"/>
        <end position="230"/>
    </location>
</feature>
<feature type="signal peptide" evidence="1">
    <location>
        <begin position="1"/>
        <end position="27"/>
    </location>
</feature>
<keyword evidence="1" id="KW-0732">Signal</keyword>
<evidence type="ECO:0000256" key="1">
    <source>
        <dbReference type="SAM" id="SignalP"/>
    </source>
</evidence>
<evidence type="ECO:0000313" key="3">
    <source>
        <dbReference type="Proteomes" id="UP000319771"/>
    </source>
</evidence>
<dbReference type="Proteomes" id="UP000319771">
    <property type="component" value="Unassembled WGS sequence"/>
</dbReference>
<accession>A0A538U008</accession>
<protein>
    <submittedName>
        <fullName evidence="2">Uncharacterized protein</fullName>
    </submittedName>
</protein>
<evidence type="ECO:0000313" key="2">
    <source>
        <dbReference type="EMBL" id="TMQ69109.1"/>
    </source>
</evidence>
<comment type="caution">
    <text evidence="2">The sequence shown here is derived from an EMBL/GenBank/DDBJ whole genome shotgun (WGS) entry which is preliminary data.</text>
</comment>
<organism evidence="2 3">
    <name type="scientific">Eiseniibacteriota bacterium</name>
    <dbReference type="NCBI Taxonomy" id="2212470"/>
    <lineage>
        <taxon>Bacteria</taxon>
        <taxon>Candidatus Eiseniibacteriota</taxon>
    </lineage>
</organism>
<gene>
    <name evidence="2" type="ORF">E6K81_15700</name>
</gene>
<dbReference type="AlphaFoldDB" id="A0A538U008"/>
<sequence>MRRTTMMAAASLAAAFLLGLGGVTALAQVPNAASSVGDCTHVIAANDTVGGNTAGRTFFGRAVGQTFYAADTLISRITVWRHPNNRHSGGDRLFVTTVDTVNYVPSRPITTGILQNGPAVFVVDSDPPGLPIPMDFILDPPLALPHPGTYAFFIQRVGCDAGETAILAKEPGTYPYGTYWITGRTIFLPCYLASAEWWVDIDLCFEMEFCRDTATPVRGDSWGRLKVIYR</sequence>
<dbReference type="EMBL" id="VBPB01000340">
    <property type="protein sequence ID" value="TMQ69109.1"/>
    <property type="molecule type" value="Genomic_DNA"/>
</dbReference>